<comment type="caution">
    <text evidence="9">The sequence shown here is derived from an EMBL/GenBank/DDBJ whole genome shotgun (WGS) entry which is preliminary data.</text>
</comment>
<keyword evidence="5 7" id="KW-1133">Transmembrane helix</keyword>
<evidence type="ECO:0000313" key="10">
    <source>
        <dbReference type="Proteomes" id="UP001273350"/>
    </source>
</evidence>
<evidence type="ECO:0000256" key="5">
    <source>
        <dbReference type="ARBA" id="ARBA00022989"/>
    </source>
</evidence>
<evidence type="ECO:0000256" key="3">
    <source>
        <dbReference type="ARBA" id="ARBA00022475"/>
    </source>
</evidence>
<dbReference type="PANTHER" id="PTHR40074:SF2">
    <property type="entry name" value="O-ACETYLTRANSFERASE WECH"/>
    <property type="match status" value="1"/>
</dbReference>
<name>A0ABU4RGJ9_9FLAO</name>
<reference evidence="9 10" key="1">
    <citation type="submission" date="2023-11" db="EMBL/GenBank/DDBJ databases">
        <title>Unpublished Manusciprt.</title>
        <authorList>
            <person name="Saticioglu I.B."/>
            <person name="Ay H."/>
            <person name="Ajmi N."/>
            <person name="Altun S."/>
            <person name="Duman M."/>
        </authorList>
    </citation>
    <scope>NUCLEOTIDE SEQUENCE [LARGE SCALE GENOMIC DNA]</scope>
    <source>
        <strain evidence="9 10">Fl-318</strain>
    </source>
</reference>
<evidence type="ECO:0000256" key="7">
    <source>
        <dbReference type="SAM" id="Phobius"/>
    </source>
</evidence>
<feature type="transmembrane region" description="Helical" evidence="7">
    <location>
        <begin position="220"/>
        <end position="239"/>
    </location>
</feature>
<evidence type="ECO:0000259" key="8">
    <source>
        <dbReference type="Pfam" id="PF01757"/>
    </source>
</evidence>
<proteinExistence type="inferred from homology"/>
<protein>
    <submittedName>
        <fullName evidence="9">Acyltransferase family protein</fullName>
    </submittedName>
</protein>
<feature type="transmembrane region" description="Helical" evidence="7">
    <location>
        <begin position="251"/>
        <end position="270"/>
    </location>
</feature>
<organism evidence="9 10">
    <name type="scientific">Flavobacterium cupriresistens</name>
    <dbReference type="NCBI Taxonomy" id="2893885"/>
    <lineage>
        <taxon>Bacteria</taxon>
        <taxon>Pseudomonadati</taxon>
        <taxon>Bacteroidota</taxon>
        <taxon>Flavobacteriia</taxon>
        <taxon>Flavobacteriales</taxon>
        <taxon>Flavobacteriaceae</taxon>
        <taxon>Flavobacterium</taxon>
    </lineage>
</organism>
<feature type="transmembrane region" description="Helical" evidence="7">
    <location>
        <begin position="84"/>
        <end position="102"/>
    </location>
</feature>
<dbReference type="Proteomes" id="UP001273350">
    <property type="component" value="Unassembled WGS sequence"/>
</dbReference>
<feature type="domain" description="Acyltransferase 3" evidence="8">
    <location>
        <begin position="12"/>
        <end position="336"/>
    </location>
</feature>
<keyword evidence="9" id="KW-0012">Acyltransferase</keyword>
<feature type="transmembrane region" description="Helical" evidence="7">
    <location>
        <begin position="53"/>
        <end position="72"/>
    </location>
</feature>
<keyword evidence="10" id="KW-1185">Reference proteome</keyword>
<keyword evidence="6 7" id="KW-0472">Membrane</keyword>
<feature type="transmembrane region" description="Helical" evidence="7">
    <location>
        <begin position="318"/>
        <end position="339"/>
    </location>
</feature>
<comment type="subcellular location">
    <subcellularLocation>
        <location evidence="1">Cell membrane</location>
        <topology evidence="1">Multi-pass membrane protein</topology>
    </subcellularLocation>
</comment>
<keyword evidence="3" id="KW-1003">Cell membrane</keyword>
<gene>
    <name evidence="9" type="ORF">SGQ83_15800</name>
</gene>
<accession>A0ABU4RGJ9</accession>
<dbReference type="Pfam" id="PF01757">
    <property type="entry name" value="Acyl_transf_3"/>
    <property type="match status" value="1"/>
</dbReference>
<feature type="transmembrane region" description="Helical" evidence="7">
    <location>
        <begin position="18"/>
        <end position="38"/>
    </location>
</feature>
<feature type="transmembrane region" description="Helical" evidence="7">
    <location>
        <begin position="163"/>
        <end position="180"/>
    </location>
</feature>
<feature type="transmembrane region" description="Helical" evidence="7">
    <location>
        <begin position="192"/>
        <end position="208"/>
    </location>
</feature>
<dbReference type="GO" id="GO:0016746">
    <property type="term" value="F:acyltransferase activity"/>
    <property type="evidence" value="ECO:0007669"/>
    <property type="project" value="UniProtKB-KW"/>
</dbReference>
<keyword evidence="9" id="KW-0808">Transferase</keyword>
<dbReference type="InterPro" id="IPR002656">
    <property type="entry name" value="Acyl_transf_3_dom"/>
</dbReference>
<evidence type="ECO:0000256" key="2">
    <source>
        <dbReference type="ARBA" id="ARBA00007400"/>
    </source>
</evidence>
<dbReference type="EMBL" id="JAWXVI010000008">
    <property type="protein sequence ID" value="MDX6190824.1"/>
    <property type="molecule type" value="Genomic_DNA"/>
</dbReference>
<dbReference type="PANTHER" id="PTHR40074">
    <property type="entry name" value="O-ACETYLTRANSFERASE WECH"/>
    <property type="match status" value="1"/>
</dbReference>
<evidence type="ECO:0000256" key="1">
    <source>
        <dbReference type="ARBA" id="ARBA00004651"/>
    </source>
</evidence>
<keyword evidence="4 7" id="KW-0812">Transmembrane</keyword>
<dbReference type="RefSeq" id="WP_230004415.1">
    <property type="nucleotide sequence ID" value="NZ_CP087134.1"/>
</dbReference>
<feature type="transmembrane region" description="Helical" evidence="7">
    <location>
        <begin position="122"/>
        <end position="151"/>
    </location>
</feature>
<evidence type="ECO:0000256" key="6">
    <source>
        <dbReference type="ARBA" id="ARBA00023136"/>
    </source>
</evidence>
<evidence type="ECO:0000313" key="9">
    <source>
        <dbReference type="EMBL" id="MDX6190824.1"/>
    </source>
</evidence>
<evidence type="ECO:0000256" key="4">
    <source>
        <dbReference type="ARBA" id="ARBA00022692"/>
    </source>
</evidence>
<comment type="similarity">
    <text evidence="2">Belongs to the acyltransferase 3 family.</text>
</comment>
<sequence length="350" mass="40391">MSATVETSNLNWTTNLRVLATISVIFVHVACDILYKYGNISNFVWWTGNVYDSIVRFCVPIFLMLTGALMLNKKYELGDFLKKKFSRIILPFLFWSFFYVLLALRDASLVHPEMSLLEGSKLALNLIATGSSFHLWYIYMIIGIYLFMPILSKWVQNANEKEILYFIAIWVFTLFLNQPIFREFRINVDFTYFAGFLGYLILGYYLSIKSFKYDVKTLKQISLLLFFLGIIVTIFGTYFLSVAENRFNEYFYGGLTFNIVIVSAGLFIYFKNSKISNPVLVQIINFINTYSYGIYLVHILVLRFLVSLGIDYDFINPVLAIPITSALCLSISALIIYCVNKLPYGKYISG</sequence>
<feature type="transmembrane region" description="Helical" evidence="7">
    <location>
        <begin position="282"/>
        <end position="306"/>
    </location>
</feature>